<comment type="caution">
    <text evidence="2">The sequence shown here is derived from an EMBL/GenBank/DDBJ whole genome shotgun (WGS) entry which is preliminary data.</text>
</comment>
<dbReference type="Proteomes" id="UP000675409">
    <property type="component" value="Unassembled WGS sequence"/>
</dbReference>
<protein>
    <submittedName>
        <fullName evidence="2">DUF1016 domain-containing protein</fullName>
    </submittedName>
</protein>
<name>A0ABS1LM34_9MICO</name>
<accession>A0ABS1LM34</accession>
<dbReference type="EMBL" id="JABBYC010000026">
    <property type="protein sequence ID" value="MBL0887321.1"/>
    <property type="molecule type" value="Genomic_DNA"/>
</dbReference>
<evidence type="ECO:0000313" key="3">
    <source>
        <dbReference type="Proteomes" id="UP000675409"/>
    </source>
</evidence>
<reference evidence="2 3" key="1">
    <citation type="journal article" date="2021" name="Arch. Microbiol.">
        <title>Myceligenerans indicum sp. nov., an actinobacterium isolated from mangrove sediment of Sundarbans, India.</title>
        <authorList>
            <person name="Asha K."/>
            <person name="Bhadury P."/>
        </authorList>
    </citation>
    <scope>NUCLEOTIDE SEQUENCE [LARGE SCALE GENOMIC DNA]</scope>
    <source>
        <strain evidence="2 3">I2</strain>
    </source>
</reference>
<sequence length="180" mass="20429">MRQLPIRHARRRRAVADGVAPEGSDGFLADLRSHSQRCRHRAARRVTAEMLRLYWQAGREILARKKRHAWSLRETEHIAAMVAAELEPLRCLSRSLTEPVSHNRGPRQTTRITEAVEDLEALRAAFDDARRQGTPDQFYVSGFHSYDICVRELLAALNDEGEHDPPDHVGGSVAPPLRSR</sequence>
<feature type="region of interest" description="Disordered" evidence="1">
    <location>
        <begin position="160"/>
        <end position="180"/>
    </location>
</feature>
<gene>
    <name evidence="2" type="ORF">HGK34_13720</name>
</gene>
<proteinExistence type="predicted"/>
<keyword evidence="3" id="KW-1185">Reference proteome</keyword>
<evidence type="ECO:0000256" key="1">
    <source>
        <dbReference type="SAM" id="MobiDB-lite"/>
    </source>
</evidence>
<organism evidence="2 3">
    <name type="scientific">Myceligenerans indicum</name>
    <dbReference type="NCBI Taxonomy" id="2593663"/>
    <lineage>
        <taxon>Bacteria</taxon>
        <taxon>Bacillati</taxon>
        <taxon>Actinomycetota</taxon>
        <taxon>Actinomycetes</taxon>
        <taxon>Micrococcales</taxon>
        <taxon>Promicromonosporaceae</taxon>
        <taxon>Myceligenerans</taxon>
    </lineage>
</organism>
<evidence type="ECO:0000313" key="2">
    <source>
        <dbReference type="EMBL" id="MBL0887321.1"/>
    </source>
</evidence>